<feature type="chain" id="PRO_5045986195" evidence="1">
    <location>
        <begin position="26"/>
        <end position="132"/>
    </location>
</feature>
<dbReference type="Proteomes" id="UP001174677">
    <property type="component" value="Chromosome 8"/>
</dbReference>
<dbReference type="EMBL" id="JARPOI010000008">
    <property type="protein sequence ID" value="KAJ9174840.1"/>
    <property type="molecule type" value="Genomic_DNA"/>
</dbReference>
<sequence length="132" mass="14814">MGSLMMKKVLFIFLIVAGSISCSLGAEFERLAWGKGRKEKIACQLIRKANPRRSSYFACEDVKRNHMNMLGKHSTKYENLPPAGSQQIVDANLRSNRMPRLHKRQLYQTIGTPLFYGRINPNPSVSGPGPHG</sequence>
<evidence type="ECO:0000313" key="3">
    <source>
        <dbReference type="Proteomes" id="UP001174677"/>
    </source>
</evidence>
<name>A0ABQ9M5N1_HEVBR</name>
<evidence type="ECO:0000313" key="2">
    <source>
        <dbReference type="EMBL" id="KAJ9174840.1"/>
    </source>
</evidence>
<dbReference type="PROSITE" id="PS51257">
    <property type="entry name" value="PROKAR_LIPOPROTEIN"/>
    <property type="match status" value="1"/>
</dbReference>
<reference evidence="2 3" key="1">
    <citation type="journal article" date="2023" name="Plant Biotechnol. J.">
        <title>Chromosome-level wild Hevea brasiliensis genome provides new tools for genomic-assisted breeding and valuable loci to elevate rubber yield.</title>
        <authorList>
            <person name="Cheng H."/>
            <person name="Song X."/>
            <person name="Hu Y."/>
            <person name="Wu T."/>
            <person name="Yang Q."/>
            <person name="An Z."/>
            <person name="Feng S."/>
            <person name="Deng Z."/>
            <person name="Wu W."/>
            <person name="Zeng X."/>
            <person name="Tu M."/>
            <person name="Wang X."/>
            <person name="Huang H."/>
        </authorList>
    </citation>
    <scope>NUCLEOTIDE SEQUENCE [LARGE SCALE GENOMIC DNA]</scope>
    <source>
        <strain evidence="2">MT/VB/25A 57/8</strain>
    </source>
</reference>
<protein>
    <submittedName>
        <fullName evidence="2">Uncharacterized protein</fullName>
    </submittedName>
</protein>
<organism evidence="2 3">
    <name type="scientific">Hevea brasiliensis</name>
    <name type="common">Para rubber tree</name>
    <name type="synonym">Siphonia brasiliensis</name>
    <dbReference type="NCBI Taxonomy" id="3981"/>
    <lineage>
        <taxon>Eukaryota</taxon>
        <taxon>Viridiplantae</taxon>
        <taxon>Streptophyta</taxon>
        <taxon>Embryophyta</taxon>
        <taxon>Tracheophyta</taxon>
        <taxon>Spermatophyta</taxon>
        <taxon>Magnoliopsida</taxon>
        <taxon>eudicotyledons</taxon>
        <taxon>Gunneridae</taxon>
        <taxon>Pentapetalae</taxon>
        <taxon>rosids</taxon>
        <taxon>fabids</taxon>
        <taxon>Malpighiales</taxon>
        <taxon>Euphorbiaceae</taxon>
        <taxon>Crotonoideae</taxon>
        <taxon>Micrandreae</taxon>
        <taxon>Hevea</taxon>
    </lineage>
</organism>
<keyword evidence="3" id="KW-1185">Reference proteome</keyword>
<accession>A0ABQ9M5N1</accession>
<keyword evidence="1" id="KW-0732">Signal</keyword>
<comment type="caution">
    <text evidence="2">The sequence shown here is derived from an EMBL/GenBank/DDBJ whole genome shotgun (WGS) entry which is preliminary data.</text>
</comment>
<feature type="signal peptide" evidence="1">
    <location>
        <begin position="1"/>
        <end position="25"/>
    </location>
</feature>
<proteinExistence type="predicted"/>
<gene>
    <name evidence="2" type="ORF">P3X46_013441</name>
</gene>
<evidence type="ECO:0000256" key="1">
    <source>
        <dbReference type="SAM" id="SignalP"/>
    </source>
</evidence>